<keyword evidence="4" id="KW-0349">Heme</keyword>
<evidence type="ECO:0000256" key="6">
    <source>
        <dbReference type="ARBA" id="ARBA00022982"/>
    </source>
</evidence>
<keyword evidence="5" id="KW-0479">Metal-binding</keyword>
<evidence type="ECO:0000256" key="7">
    <source>
        <dbReference type="ARBA" id="ARBA00023004"/>
    </source>
</evidence>
<proteinExistence type="predicted"/>
<evidence type="ECO:0000256" key="3">
    <source>
        <dbReference type="ARBA" id="ARBA00022448"/>
    </source>
</evidence>
<keyword evidence="11" id="KW-1185">Reference proteome</keyword>
<evidence type="ECO:0000256" key="8">
    <source>
        <dbReference type="SAM" id="SignalP"/>
    </source>
</evidence>
<evidence type="ECO:0000256" key="5">
    <source>
        <dbReference type="ARBA" id="ARBA00022723"/>
    </source>
</evidence>
<evidence type="ECO:0000256" key="2">
    <source>
        <dbReference type="ARBA" id="ARBA00004418"/>
    </source>
</evidence>
<keyword evidence="3" id="KW-0813">Transport</keyword>
<keyword evidence="8" id="KW-0732">Signal</keyword>
<protein>
    <submittedName>
        <fullName evidence="10">Cytochrome c3 family protein</fullName>
    </submittedName>
</protein>
<sequence length="120" mass="12770">MNKFKLHNLVLSIALCVCANQAVAADASLLDETHATMGMTCVDCHGEADRQPVVTAKCTECHDVADLAEATAVTPSVTATNPHDHRHNGTATNCNACHNVHKPSVNVCGDCHLRFELVVP</sequence>
<reference evidence="10 11" key="1">
    <citation type="submission" date="2020-04" db="EMBL/GenBank/DDBJ databases">
        <title>Ferrimonas sp. S7 isolated from sea water.</title>
        <authorList>
            <person name="Bae S.S."/>
            <person name="Baek K."/>
        </authorList>
    </citation>
    <scope>NUCLEOTIDE SEQUENCE [LARGE SCALE GENOMIC DNA]</scope>
    <source>
        <strain evidence="10 11">S7</strain>
    </source>
</reference>
<dbReference type="GO" id="GO:0042597">
    <property type="term" value="C:periplasmic space"/>
    <property type="evidence" value="ECO:0007669"/>
    <property type="project" value="UniProtKB-SubCell"/>
</dbReference>
<dbReference type="EMBL" id="CP051180">
    <property type="protein sequence ID" value="QIZ77271.1"/>
    <property type="molecule type" value="Genomic_DNA"/>
</dbReference>
<gene>
    <name evidence="10" type="ORF">HER31_10500</name>
</gene>
<dbReference type="InterPro" id="IPR036280">
    <property type="entry name" value="Multihaem_cyt_sf"/>
</dbReference>
<dbReference type="RefSeq" id="WP_168660532.1">
    <property type="nucleotide sequence ID" value="NZ_CP051180.1"/>
</dbReference>
<name>A0A6H1UDW5_9GAMM</name>
<accession>A0A6H1UDW5</accession>
<feature type="domain" description="Tetrahaem cytochrome" evidence="9">
    <location>
        <begin position="33"/>
        <end position="112"/>
    </location>
</feature>
<evidence type="ECO:0000313" key="10">
    <source>
        <dbReference type="EMBL" id="QIZ77271.1"/>
    </source>
</evidence>
<dbReference type="Pfam" id="PF14537">
    <property type="entry name" value="Cytochrom_c3_2"/>
    <property type="match status" value="1"/>
</dbReference>
<organism evidence="10 11">
    <name type="scientific">Ferrimonas lipolytica</name>
    <dbReference type="NCBI Taxonomy" id="2724191"/>
    <lineage>
        <taxon>Bacteria</taxon>
        <taxon>Pseudomonadati</taxon>
        <taxon>Pseudomonadota</taxon>
        <taxon>Gammaproteobacteria</taxon>
        <taxon>Alteromonadales</taxon>
        <taxon>Ferrimonadaceae</taxon>
        <taxon>Ferrimonas</taxon>
    </lineage>
</organism>
<comment type="subcellular location">
    <subcellularLocation>
        <location evidence="2">Periplasm</location>
    </subcellularLocation>
</comment>
<dbReference type="AlphaFoldDB" id="A0A6H1UDW5"/>
<evidence type="ECO:0000256" key="4">
    <source>
        <dbReference type="ARBA" id="ARBA00022617"/>
    </source>
</evidence>
<evidence type="ECO:0000259" key="9">
    <source>
        <dbReference type="Pfam" id="PF14537"/>
    </source>
</evidence>
<dbReference type="Gene3D" id="1.10.1130.10">
    <property type="entry name" value="Flavocytochrome C3, Chain A"/>
    <property type="match status" value="1"/>
</dbReference>
<dbReference type="SUPFAM" id="SSF48695">
    <property type="entry name" value="Multiheme cytochromes"/>
    <property type="match status" value="1"/>
</dbReference>
<evidence type="ECO:0000313" key="11">
    <source>
        <dbReference type="Proteomes" id="UP000501602"/>
    </source>
</evidence>
<evidence type="ECO:0000256" key="1">
    <source>
        <dbReference type="ARBA" id="ARBA00001926"/>
    </source>
</evidence>
<dbReference type="Proteomes" id="UP000501602">
    <property type="component" value="Chromosome"/>
</dbReference>
<dbReference type="KEGG" id="fes:HER31_10500"/>
<keyword evidence="6" id="KW-0249">Electron transport</keyword>
<keyword evidence="7" id="KW-0408">Iron</keyword>
<comment type="cofactor">
    <cofactor evidence="1">
        <name>heme c</name>
        <dbReference type="ChEBI" id="CHEBI:61717"/>
    </cofactor>
</comment>
<feature type="signal peptide" evidence="8">
    <location>
        <begin position="1"/>
        <end position="24"/>
    </location>
</feature>
<dbReference type="GO" id="GO:0046872">
    <property type="term" value="F:metal ion binding"/>
    <property type="evidence" value="ECO:0007669"/>
    <property type="project" value="UniProtKB-KW"/>
</dbReference>
<feature type="chain" id="PRO_5026215998" evidence="8">
    <location>
        <begin position="25"/>
        <end position="120"/>
    </location>
</feature>
<dbReference type="InterPro" id="IPR012286">
    <property type="entry name" value="Tetrahaem_cytochrome"/>
</dbReference>